<dbReference type="InterPro" id="IPR001304">
    <property type="entry name" value="C-type_lectin-like"/>
</dbReference>
<dbReference type="Gene3D" id="3.10.100.10">
    <property type="entry name" value="Mannose-Binding Protein A, subunit A"/>
    <property type="match status" value="1"/>
</dbReference>
<dbReference type="InterPro" id="IPR022409">
    <property type="entry name" value="PKD/Chitinase_dom"/>
</dbReference>
<dbReference type="InterPro" id="IPR013783">
    <property type="entry name" value="Ig-like_fold"/>
</dbReference>
<reference evidence="3" key="3">
    <citation type="submission" date="2023-05" db="EMBL/GenBank/DDBJ databases">
        <authorList>
            <person name="Smith C.H."/>
        </authorList>
    </citation>
    <scope>NUCLEOTIDE SEQUENCE</scope>
    <source>
        <strain evidence="3">CHS0354</strain>
        <tissue evidence="3">Mantle</tissue>
    </source>
</reference>
<feature type="domain" description="PKD" evidence="2">
    <location>
        <begin position="5"/>
        <end position="88"/>
    </location>
</feature>
<evidence type="ECO:0008006" key="5">
    <source>
        <dbReference type="Google" id="ProtNLM"/>
    </source>
</evidence>
<dbReference type="Pfam" id="PF18911">
    <property type="entry name" value="PKD_4"/>
    <property type="match status" value="4"/>
</dbReference>
<feature type="domain" description="PKD" evidence="2">
    <location>
        <begin position="162"/>
        <end position="239"/>
    </location>
</feature>
<accession>A0AAE0RZJ2</accession>
<dbReference type="PROSITE" id="PS50041">
    <property type="entry name" value="C_TYPE_LECTIN_2"/>
    <property type="match status" value="1"/>
</dbReference>
<dbReference type="SMART" id="SM00089">
    <property type="entry name" value="PKD"/>
    <property type="match status" value="4"/>
</dbReference>
<reference evidence="3" key="1">
    <citation type="journal article" date="2021" name="Genome Biol. Evol.">
        <title>A High-Quality Reference Genome for a Parasitic Bivalve with Doubly Uniparental Inheritance (Bivalvia: Unionida).</title>
        <authorList>
            <person name="Smith C.H."/>
        </authorList>
    </citation>
    <scope>NUCLEOTIDE SEQUENCE</scope>
    <source>
        <strain evidence="3">CHS0354</strain>
    </source>
</reference>
<dbReference type="PROSITE" id="PS50093">
    <property type="entry name" value="PKD"/>
    <property type="match status" value="4"/>
</dbReference>
<dbReference type="Pfam" id="PF00059">
    <property type="entry name" value="Lectin_C"/>
    <property type="match status" value="1"/>
</dbReference>
<gene>
    <name evidence="3" type="ORF">CHS0354_024036</name>
</gene>
<dbReference type="SUPFAM" id="SSF49299">
    <property type="entry name" value="PKD domain"/>
    <property type="match status" value="4"/>
</dbReference>
<protein>
    <recommendedName>
        <fullName evidence="5">Cell surface protein</fullName>
    </recommendedName>
</protein>
<dbReference type="PANTHER" id="PTHR36842">
    <property type="entry name" value="PROTEIN TOLB HOMOLOG"/>
    <property type="match status" value="1"/>
</dbReference>
<dbReference type="InterPro" id="IPR016186">
    <property type="entry name" value="C-type_lectin-like/link_sf"/>
</dbReference>
<proteinExistence type="predicted"/>
<keyword evidence="4" id="KW-1185">Reference proteome</keyword>
<dbReference type="Proteomes" id="UP001195483">
    <property type="component" value="Unassembled WGS sequence"/>
</dbReference>
<dbReference type="SMART" id="SM00034">
    <property type="entry name" value="CLECT"/>
    <property type="match status" value="1"/>
</dbReference>
<comment type="caution">
    <text evidence="3">The sequence shown here is derived from an EMBL/GenBank/DDBJ whole genome shotgun (WGS) entry which is preliminary data.</text>
</comment>
<feature type="domain" description="C-type lectin" evidence="1">
    <location>
        <begin position="429"/>
        <end position="576"/>
    </location>
</feature>
<evidence type="ECO:0000259" key="1">
    <source>
        <dbReference type="PROSITE" id="PS50041"/>
    </source>
</evidence>
<dbReference type="InterPro" id="IPR000601">
    <property type="entry name" value="PKD_dom"/>
</dbReference>
<organism evidence="3 4">
    <name type="scientific">Potamilus streckersoni</name>
    <dbReference type="NCBI Taxonomy" id="2493646"/>
    <lineage>
        <taxon>Eukaryota</taxon>
        <taxon>Metazoa</taxon>
        <taxon>Spiralia</taxon>
        <taxon>Lophotrochozoa</taxon>
        <taxon>Mollusca</taxon>
        <taxon>Bivalvia</taxon>
        <taxon>Autobranchia</taxon>
        <taxon>Heteroconchia</taxon>
        <taxon>Palaeoheterodonta</taxon>
        <taxon>Unionida</taxon>
        <taxon>Unionoidea</taxon>
        <taxon>Unionidae</taxon>
        <taxon>Ambleminae</taxon>
        <taxon>Lampsilini</taxon>
        <taxon>Potamilus</taxon>
    </lineage>
</organism>
<dbReference type="SUPFAM" id="SSF56436">
    <property type="entry name" value="C-type lectin-like"/>
    <property type="match status" value="1"/>
</dbReference>
<evidence type="ECO:0000313" key="4">
    <source>
        <dbReference type="Proteomes" id="UP001195483"/>
    </source>
</evidence>
<feature type="domain" description="PKD" evidence="2">
    <location>
        <begin position="260"/>
        <end position="322"/>
    </location>
</feature>
<dbReference type="EMBL" id="JAEAOA010001427">
    <property type="protein sequence ID" value="KAK3582489.1"/>
    <property type="molecule type" value="Genomic_DNA"/>
</dbReference>
<dbReference type="PANTHER" id="PTHR36842:SF1">
    <property type="entry name" value="PROTEIN TOLB"/>
    <property type="match status" value="1"/>
</dbReference>
<feature type="domain" description="PKD" evidence="2">
    <location>
        <begin position="100"/>
        <end position="159"/>
    </location>
</feature>
<reference evidence="3" key="2">
    <citation type="journal article" date="2021" name="Genome Biol. Evol.">
        <title>Developing a high-quality reference genome for a parasitic bivalve with doubly uniparental inheritance (Bivalvia: Unionida).</title>
        <authorList>
            <person name="Smith C.H."/>
        </authorList>
    </citation>
    <scope>NUCLEOTIDE SEQUENCE</scope>
    <source>
        <strain evidence="3">CHS0354</strain>
        <tissue evidence="3">Mantle</tissue>
    </source>
</reference>
<dbReference type="CDD" id="cd00146">
    <property type="entry name" value="PKD"/>
    <property type="match status" value="4"/>
</dbReference>
<evidence type="ECO:0000259" key="2">
    <source>
        <dbReference type="PROSITE" id="PS50093"/>
    </source>
</evidence>
<dbReference type="AlphaFoldDB" id="A0AAE0RZJ2"/>
<dbReference type="InterPro" id="IPR016187">
    <property type="entry name" value="CTDL_fold"/>
</dbReference>
<name>A0AAE0RZJ2_9BIVA</name>
<evidence type="ECO:0000313" key="3">
    <source>
        <dbReference type="EMBL" id="KAK3582489.1"/>
    </source>
</evidence>
<sequence length="582" mass="63584">MCEPAATPPEADFTYETTNLQVVFTANTKNENLTYSWAFGDGATSDKRNPVHTYSKNGSFIVILQVNNANGTKQITKLVSVSSITGAPIASFEYTTNGFVATFSNTSSNATSYQWSFGDNMGSTEVNPTHKYTESGEYNVTLKATNEIGSNQARKYVPIAEIIESPIAGFTYTVSGLTVTFHSKTSKFASSFTWNFGDGMPTSSEINPTHTYHAPGIYTVSLTVKNNAGSNELIQNVRVDNQLPVANFTVAHNKLSATFTNTSTNAASYSWNFGDGNSSVATNPTHTYSTDGTYSVTLTATNSQGSHQKTQSITLSSTANQAPPKPTYSNPINGALSQNYNQITFTRNTVIDPNGDPVSYKLYIRQSSVTETFLINNLPVPALQVTPTTIFKSGTQYTWFIEASDGKLTTKGDEWTFTTKAADSHNNHYYEFRYNYPANGSTWKNAAIDARARGGYLVEINNNNEQTFLQSKIQTAGIPLNKIADDGGGAAYIWIGMNDQATEGSWIWDGNDDGISTSLIYINWGKNEPDSYLNNQDFGAMCLSPTGWPISNPGTFGSQYQWNDINGANLLPYIIEYDSQPK</sequence>
<dbReference type="InterPro" id="IPR035986">
    <property type="entry name" value="PKD_dom_sf"/>
</dbReference>
<dbReference type="Gene3D" id="2.60.40.10">
    <property type="entry name" value="Immunoglobulins"/>
    <property type="match status" value="4"/>
</dbReference>